<comment type="function">
    <text evidence="3">Catalyzes the transfer of pyrophosphate from adenosine triphosphate (ATP) to 6-hydroxymethyl-7,8-dihydropterin, an enzymatic step in folate biosynthesis pathway.</text>
</comment>
<reference evidence="8" key="1">
    <citation type="journal article" date="2019" name="Int. J. Syst. Evol. Microbiol.">
        <title>The Global Catalogue of Microorganisms (GCM) 10K type strain sequencing project: providing services to taxonomists for standard genome sequencing and annotation.</title>
        <authorList>
            <consortium name="The Broad Institute Genomics Platform"/>
            <consortium name="The Broad Institute Genome Sequencing Center for Infectious Disease"/>
            <person name="Wu L."/>
            <person name="Ma J."/>
        </authorList>
    </citation>
    <scope>NUCLEOTIDE SEQUENCE [LARGE SCALE GENOMIC DNA]</scope>
    <source>
        <strain evidence="8">CGMCC 1.16855</strain>
    </source>
</reference>
<comment type="similarity">
    <text evidence="1">Belongs to the HPPK family.</text>
</comment>
<gene>
    <name evidence="7" type="primary">folK</name>
    <name evidence="7" type="ORF">ACFOD3_20890</name>
</gene>
<evidence type="ECO:0000256" key="1">
    <source>
        <dbReference type="ARBA" id="ARBA00005810"/>
    </source>
</evidence>
<dbReference type="EMBL" id="JBHRSB010000006">
    <property type="protein sequence ID" value="MFC3002369.1"/>
    <property type="molecule type" value="Genomic_DNA"/>
</dbReference>
<proteinExistence type="inferred from homology"/>
<dbReference type="InterPro" id="IPR000550">
    <property type="entry name" value="Hppk"/>
</dbReference>
<dbReference type="RefSeq" id="WP_216838453.1">
    <property type="nucleotide sequence ID" value="NZ_JAFNJS010000006.1"/>
</dbReference>
<dbReference type="Proteomes" id="UP001595420">
    <property type="component" value="Unassembled WGS sequence"/>
</dbReference>
<evidence type="ECO:0000259" key="6">
    <source>
        <dbReference type="Pfam" id="PF01288"/>
    </source>
</evidence>
<keyword evidence="7" id="KW-0808">Transferase</keyword>
<keyword evidence="8" id="KW-1185">Reference proteome</keyword>
<feature type="domain" description="7,8-dihydro-6-hydroxymethylpterin-pyrophosphokinase" evidence="6">
    <location>
        <begin position="4"/>
        <end position="142"/>
    </location>
</feature>
<dbReference type="Pfam" id="PF01288">
    <property type="entry name" value="HPPK"/>
    <property type="match status" value="1"/>
</dbReference>
<dbReference type="PANTHER" id="PTHR43071">
    <property type="entry name" value="2-AMINO-4-HYDROXY-6-HYDROXYMETHYLDIHYDROPTERIDINE PYROPHOSPHOKINASE"/>
    <property type="match status" value="1"/>
</dbReference>
<evidence type="ECO:0000256" key="4">
    <source>
        <dbReference type="ARBA" id="ARBA00029766"/>
    </source>
</evidence>
<comment type="caution">
    <text evidence="7">The sequence shown here is derived from an EMBL/GenBank/DDBJ whole genome shotgun (WGS) entry which is preliminary data.</text>
</comment>
<evidence type="ECO:0000256" key="3">
    <source>
        <dbReference type="ARBA" id="ARBA00029409"/>
    </source>
</evidence>
<accession>A0ABV7C1D8</accession>
<dbReference type="GO" id="GO:0003848">
    <property type="term" value="F:2-amino-4-hydroxy-6-hydroxymethyldihydropteridine diphosphokinase activity"/>
    <property type="evidence" value="ECO:0007669"/>
    <property type="project" value="UniProtKB-EC"/>
</dbReference>
<dbReference type="PANTHER" id="PTHR43071:SF1">
    <property type="entry name" value="2-AMINO-4-HYDROXY-6-HYDROXYMETHYLDIHYDROPTERIDINE PYROPHOSPHOKINASE"/>
    <property type="match status" value="1"/>
</dbReference>
<evidence type="ECO:0000256" key="5">
    <source>
        <dbReference type="ARBA" id="ARBA00033413"/>
    </source>
</evidence>
<name>A0ABV7C1D8_9PROT</name>
<evidence type="ECO:0000313" key="7">
    <source>
        <dbReference type="EMBL" id="MFC3002369.1"/>
    </source>
</evidence>
<sequence>MILIALGANLPGPDGRDALETCRAAAAALDGLLGLRLRALSRWYATAPVPPSPGAPDYVNGVARLALRPGAPPPDPAALLAALQGIETRFGRVRPYPNAPRTLDLDLIDLGGLLRDSPDPILPHPRAHLRAFVLAPLADVAPGWVHPRLGAPVAELLAQAGRQGIRVLA</sequence>
<organism evidence="7 8">
    <name type="scientific">Falsiroseomonas tokyonensis</name>
    <dbReference type="NCBI Taxonomy" id="430521"/>
    <lineage>
        <taxon>Bacteria</taxon>
        <taxon>Pseudomonadati</taxon>
        <taxon>Pseudomonadota</taxon>
        <taxon>Alphaproteobacteria</taxon>
        <taxon>Acetobacterales</taxon>
        <taxon>Roseomonadaceae</taxon>
        <taxon>Falsiroseomonas</taxon>
    </lineage>
</organism>
<dbReference type="NCBIfam" id="TIGR01498">
    <property type="entry name" value="folK"/>
    <property type="match status" value="1"/>
</dbReference>
<evidence type="ECO:0000313" key="8">
    <source>
        <dbReference type="Proteomes" id="UP001595420"/>
    </source>
</evidence>
<protein>
    <recommendedName>
        <fullName evidence="2">2-amino-4-hydroxy-6-hydroxymethyldihydropteridine pyrophosphokinase</fullName>
    </recommendedName>
    <alternativeName>
        <fullName evidence="4">6-hydroxymethyl-7,8-dihydropterin pyrophosphokinase</fullName>
    </alternativeName>
    <alternativeName>
        <fullName evidence="5">7,8-dihydro-6-hydroxymethylpterin-pyrophosphokinase</fullName>
    </alternativeName>
</protein>
<evidence type="ECO:0000256" key="2">
    <source>
        <dbReference type="ARBA" id="ARBA00016218"/>
    </source>
</evidence>